<feature type="signal peptide" evidence="1">
    <location>
        <begin position="1"/>
        <end position="19"/>
    </location>
</feature>
<comment type="caution">
    <text evidence="2">The sequence shown here is derived from an EMBL/GenBank/DDBJ whole genome shotgun (WGS) entry which is preliminary data.</text>
</comment>
<name>A0A7C3I2D7_MEIRU</name>
<keyword evidence="1" id="KW-0732">Signal</keyword>
<dbReference type="EMBL" id="DSWI01000009">
    <property type="protein sequence ID" value="HFG19544.1"/>
    <property type="molecule type" value="Genomic_DNA"/>
</dbReference>
<feature type="chain" id="PRO_5028121819" description="DUF2846 domain-containing protein" evidence="1">
    <location>
        <begin position="20"/>
        <end position="158"/>
    </location>
</feature>
<evidence type="ECO:0000313" key="2">
    <source>
        <dbReference type="EMBL" id="HFG19544.1"/>
    </source>
</evidence>
<proteinExistence type="predicted"/>
<accession>A0A7C3I2D7</accession>
<dbReference type="AlphaFoldDB" id="A0A7C3I2D7"/>
<evidence type="ECO:0000256" key="1">
    <source>
        <dbReference type="SAM" id="SignalP"/>
    </source>
</evidence>
<protein>
    <recommendedName>
        <fullName evidence="3">DUF2846 domain-containing protein</fullName>
    </recommendedName>
</protein>
<evidence type="ECO:0008006" key="3">
    <source>
        <dbReference type="Google" id="ProtNLM"/>
    </source>
</evidence>
<sequence>MLRILLLLVALALLVNAKAENYEVTVTRKARNLYKVVGENIIIQTLYCYEYAYAESAILRLRGFSSTIIFLDSGRKCDVKGVYASSEQKPGRYAVTIFREENDWYQIWGTNIYIKTTGCLSLAFGQEAVLHVSAGGYGTLYVGRDQCMVEGLYSKMRY</sequence>
<gene>
    <name evidence="2" type="ORF">ENS82_02345</name>
</gene>
<reference evidence="2" key="1">
    <citation type="journal article" date="2020" name="mSystems">
        <title>Genome- and Community-Level Interaction Insights into Carbon Utilization and Element Cycling Functions of Hydrothermarchaeota in Hydrothermal Sediment.</title>
        <authorList>
            <person name="Zhou Z."/>
            <person name="Liu Y."/>
            <person name="Xu W."/>
            <person name="Pan J."/>
            <person name="Luo Z.H."/>
            <person name="Li M."/>
        </authorList>
    </citation>
    <scope>NUCLEOTIDE SEQUENCE [LARGE SCALE GENOMIC DNA]</scope>
    <source>
        <strain evidence="2">SpSt-524</strain>
    </source>
</reference>
<organism evidence="2">
    <name type="scientific">Meiothermus ruber</name>
    <dbReference type="NCBI Taxonomy" id="277"/>
    <lineage>
        <taxon>Bacteria</taxon>
        <taxon>Thermotogati</taxon>
        <taxon>Deinococcota</taxon>
        <taxon>Deinococci</taxon>
        <taxon>Thermales</taxon>
        <taxon>Thermaceae</taxon>
        <taxon>Meiothermus</taxon>
    </lineage>
</organism>